<dbReference type="InterPro" id="IPR007627">
    <property type="entry name" value="RNA_pol_sigma70_r2"/>
</dbReference>
<name>A0A1G1WL77_9BACT</name>
<dbReference type="InterPro" id="IPR013325">
    <property type="entry name" value="RNA_pol_sigma_r2"/>
</dbReference>
<keyword evidence="2" id="KW-0805">Transcription regulation</keyword>
<evidence type="ECO:0000313" key="9">
    <source>
        <dbReference type="Proteomes" id="UP000177900"/>
    </source>
</evidence>
<evidence type="ECO:0000256" key="5">
    <source>
        <dbReference type="ARBA" id="ARBA00023163"/>
    </source>
</evidence>
<protein>
    <submittedName>
        <fullName evidence="8">Uncharacterized protein</fullName>
    </submittedName>
</protein>
<dbReference type="SUPFAM" id="SSF88659">
    <property type="entry name" value="Sigma3 and sigma4 domains of RNA polymerase sigma factors"/>
    <property type="match status" value="1"/>
</dbReference>
<evidence type="ECO:0000256" key="1">
    <source>
        <dbReference type="ARBA" id="ARBA00010641"/>
    </source>
</evidence>
<dbReference type="NCBIfam" id="TIGR02937">
    <property type="entry name" value="sigma70-ECF"/>
    <property type="match status" value="1"/>
</dbReference>
<accession>A0A1G1WL77</accession>
<proteinExistence type="inferred from homology"/>
<feature type="domain" description="RNA polymerase sigma factor 70 region 4 type 2" evidence="7">
    <location>
        <begin position="129"/>
        <end position="179"/>
    </location>
</feature>
<feature type="domain" description="RNA polymerase sigma-70 region 2" evidence="6">
    <location>
        <begin position="33"/>
        <end position="101"/>
    </location>
</feature>
<evidence type="ECO:0000259" key="7">
    <source>
        <dbReference type="Pfam" id="PF08281"/>
    </source>
</evidence>
<dbReference type="InterPro" id="IPR013249">
    <property type="entry name" value="RNA_pol_sigma70_r4_t2"/>
</dbReference>
<keyword evidence="5" id="KW-0804">Transcription</keyword>
<evidence type="ECO:0000256" key="2">
    <source>
        <dbReference type="ARBA" id="ARBA00023015"/>
    </source>
</evidence>
<dbReference type="InterPro" id="IPR013324">
    <property type="entry name" value="RNA_pol_sigma_r3/r4-like"/>
</dbReference>
<dbReference type="AlphaFoldDB" id="A0A1G1WL77"/>
<keyword evidence="4" id="KW-0238">DNA-binding</keyword>
<evidence type="ECO:0000259" key="6">
    <source>
        <dbReference type="Pfam" id="PF04542"/>
    </source>
</evidence>
<dbReference type="InterPro" id="IPR014284">
    <property type="entry name" value="RNA_pol_sigma-70_dom"/>
</dbReference>
<dbReference type="EMBL" id="MHCV01000002">
    <property type="protein sequence ID" value="OGY28130.1"/>
    <property type="molecule type" value="Genomic_DNA"/>
</dbReference>
<dbReference type="InterPro" id="IPR036388">
    <property type="entry name" value="WH-like_DNA-bd_sf"/>
</dbReference>
<comment type="similarity">
    <text evidence="1">Belongs to the sigma-70 factor family. ECF subfamily.</text>
</comment>
<dbReference type="SUPFAM" id="SSF88946">
    <property type="entry name" value="Sigma2 domain of RNA polymerase sigma factors"/>
    <property type="match status" value="1"/>
</dbReference>
<dbReference type="PANTHER" id="PTHR43133">
    <property type="entry name" value="RNA POLYMERASE ECF-TYPE SIGMA FACTO"/>
    <property type="match status" value="1"/>
</dbReference>
<reference evidence="8 9" key="1">
    <citation type="journal article" date="2016" name="Nat. Commun.">
        <title>Thousands of microbial genomes shed light on interconnected biogeochemical processes in an aquifer system.</title>
        <authorList>
            <person name="Anantharaman K."/>
            <person name="Brown C.T."/>
            <person name="Hug L.A."/>
            <person name="Sharon I."/>
            <person name="Castelle C.J."/>
            <person name="Probst A.J."/>
            <person name="Thomas B.C."/>
            <person name="Singh A."/>
            <person name="Wilkins M.J."/>
            <person name="Karaoz U."/>
            <person name="Brodie E.L."/>
            <person name="Williams K.H."/>
            <person name="Hubbard S.S."/>
            <person name="Banfield J.F."/>
        </authorList>
    </citation>
    <scope>NUCLEOTIDE SEQUENCE [LARGE SCALE GENOMIC DNA]</scope>
</reference>
<dbReference type="Proteomes" id="UP000177900">
    <property type="component" value="Unassembled WGS sequence"/>
</dbReference>
<gene>
    <name evidence="8" type="ORF">A2864_01950</name>
</gene>
<comment type="caution">
    <text evidence="8">The sequence shown here is derived from an EMBL/GenBank/DDBJ whole genome shotgun (WGS) entry which is preliminary data.</text>
</comment>
<dbReference type="CDD" id="cd06171">
    <property type="entry name" value="Sigma70_r4"/>
    <property type="match status" value="1"/>
</dbReference>
<evidence type="ECO:0000256" key="3">
    <source>
        <dbReference type="ARBA" id="ARBA00023082"/>
    </source>
</evidence>
<dbReference type="GO" id="GO:0006352">
    <property type="term" value="P:DNA-templated transcription initiation"/>
    <property type="evidence" value="ECO:0007669"/>
    <property type="project" value="InterPro"/>
</dbReference>
<organism evidence="8 9">
    <name type="scientific">Candidatus Woykebacteria bacterium RIFCSPHIGHO2_01_FULL_39_12</name>
    <dbReference type="NCBI Taxonomy" id="1802599"/>
    <lineage>
        <taxon>Bacteria</taxon>
        <taxon>Candidatus Woykeibacteriota</taxon>
    </lineage>
</organism>
<dbReference type="Gene3D" id="1.10.10.10">
    <property type="entry name" value="Winged helix-like DNA-binding domain superfamily/Winged helix DNA-binding domain"/>
    <property type="match status" value="1"/>
</dbReference>
<evidence type="ECO:0000313" key="8">
    <source>
        <dbReference type="EMBL" id="OGY28130.1"/>
    </source>
</evidence>
<dbReference type="Pfam" id="PF04542">
    <property type="entry name" value="Sigma70_r2"/>
    <property type="match status" value="1"/>
</dbReference>
<dbReference type="InterPro" id="IPR039425">
    <property type="entry name" value="RNA_pol_sigma-70-like"/>
</dbReference>
<keyword evidence="3" id="KW-0731">Sigma factor</keyword>
<dbReference type="Pfam" id="PF08281">
    <property type="entry name" value="Sigma70_r4_2"/>
    <property type="match status" value="1"/>
</dbReference>
<dbReference type="GO" id="GO:0016987">
    <property type="term" value="F:sigma factor activity"/>
    <property type="evidence" value="ECO:0007669"/>
    <property type="project" value="UniProtKB-KW"/>
</dbReference>
<dbReference type="Gene3D" id="1.10.1740.10">
    <property type="match status" value="1"/>
</dbReference>
<dbReference type="PANTHER" id="PTHR43133:SF8">
    <property type="entry name" value="RNA POLYMERASE SIGMA FACTOR HI_1459-RELATED"/>
    <property type="match status" value="1"/>
</dbReference>
<dbReference type="GO" id="GO:0003677">
    <property type="term" value="F:DNA binding"/>
    <property type="evidence" value="ECO:0007669"/>
    <property type="project" value="UniProtKB-KW"/>
</dbReference>
<sequence length="187" mass="22245">MDWLKNRLERVVGEDSNLIRQAKKGNKEAFGNLYLKYLPGIYRYFFFRIGQDKQTAEDLSEEVFFKAWEALPRYEEKGWRFSAWLYRIAHNLLVDSYRKEKETADWSDFYLVEDKSLEIVLAEEERTVLYKAIETLTDDQKQVVLLKFVEGFETREISEITGKREDAIRALQARALQKLKEILEKGE</sequence>
<evidence type="ECO:0000256" key="4">
    <source>
        <dbReference type="ARBA" id="ARBA00023125"/>
    </source>
</evidence>